<dbReference type="PANTHER" id="PTHR15744:SF0">
    <property type="entry name" value="KH HOMOLOGY DOMAIN-CONTAINING PROTEIN 4"/>
    <property type="match status" value="1"/>
</dbReference>
<organism evidence="4 5">
    <name type="scientific">Geosmithia morbida</name>
    <dbReference type="NCBI Taxonomy" id="1094350"/>
    <lineage>
        <taxon>Eukaryota</taxon>
        <taxon>Fungi</taxon>
        <taxon>Dikarya</taxon>
        <taxon>Ascomycota</taxon>
        <taxon>Pezizomycotina</taxon>
        <taxon>Sordariomycetes</taxon>
        <taxon>Hypocreomycetidae</taxon>
        <taxon>Hypocreales</taxon>
        <taxon>Bionectriaceae</taxon>
        <taxon>Geosmithia</taxon>
    </lineage>
</organism>
<feature type="compositionally biased region" description="Basic and acidic residues" evidence="2">
    <location>
        <begin position="1"/>
        <end position="57"/>
    </location>
</feature>
<dbReference type="InterPro" id="IPR004087">
    <property type="entry name" value="KH_dom"/>
</dbReference>
<dbReference type="EMBL" id="JAANYQ010000005">
    <property type="protein sequence ID" value="KAF4123813.1"/>
    <property type="molecule type" value="Genomic_DNA"/>
</dbReference>
<gene>
    <name evidence="4" type="ORF">GMORB2_5529</name>
</gene>
<accession>A0A9P5D1E6</accession>
<feature type="compositionally biased region" description="Pro residues" evidence="2">
    <location>
        <begin position="534"/>
        <end position="566"/>
    </location>
</feature>
<dbReference type="SMART" id="SM00322">
    <property type="entry name" value="KH"/>
    <property type="match status" value="1"/>
</dbReference>
<dbReference type="Pfam" id="PF23469">
    <property type="entry name" value="KH_12"/>
    <property type="match status" value="1"/>
</dbReference>
<evidence type="ECO:0000256" key="2">
    <source>
        <dbReference type="SAM" id="MobiDB-lite"/>
    </source>
</evidence>
<dbReference type="InterPro" id="IPR031121">
    <property type="entry name" value="RIK/BLOM7"/>
</dbReference>
<dbReference type="GeneID" id="55971754"/>
<feature type="region of interest" description="Disordered" evidence="2">
    <location>
        <begin position="1"/>
        <end position="59"/>
    </location>
</feature>
<keyword evidence="5" id="KW-1185">Reference proteome</keyword>
<name>A0A9P5D1E6_9HYPO</name>
<feature type="domain" description="K Homology" evidence="3">
    <location>
        <begin position="236"/>
        <end position="323"/>
    </location>
</feature>
<proteinExistence type="predicted"/>
<dbReference type="FunFam" id="3.30.1370.10:FF:000037">
    <property type="entry name" value="KH domain protein"/>
    <property type="match status" value="1"/>
</dbReference>
<dbReference type="SUPFAM" id="SSF54791">
    <property type="entry name" value="Eukaryotic type KH-domain (KH-domain type I)"/>
    <property type="match status" value="2"/>
</dbReference>
<feature type="region of interest" description="Disordered" evidence="2">
    <location>
        <begin position="79"/>
        <end position="120"/>
    </location>
</feature>
<dbReference type="Pfam" id="PF22675">
    <property type="entry name" value="KH-I_KHDC4-BBP"/>
    <property type="match status" value="1"/>
</dbReference>
<dbReference type="GO" id="GO:0003723">
    <property type="term" value="F:RNA binding"/>
    <property type="evidence" value="ECO:0007669"/>
    <property type="project" value="UniProtKB-UniRule"/>
</dbReference>
<dbReference type="CDD" id="cd22386">
    <property type="entry name" value="KH-I_KHDC4_rpt2"/>
    <property type="match status" value="1"/>
</dbReference>
<feature type="compositionally biased region" description="Acidic residues" evidence="2">
    <location>
        <begin position="718"/>
        <end position="728"/>
    </location>
</feature>
<dbReference type="CDD" id="cd22385">
    <property type="entry name" value="KH-I_KHDC4_rpt1"/>
    <property type="match status" value="1"/>
</dbReference>
<feature type="region of interest" description="Disordered" evidence="2">
    <location>
        <begin position="333"/>
        <end position="368"/>
    </location>
</feature>
<dbReference type="InterPro" id="IPR047890">
    <property type="entry name" value="KHDC4_KH-I_first"/>
</dbReference>
<dbReference type="Pfam" id="PF06159">
    <property type="entry name" value="TRAPPC13_N"/>
    <property type="match status" value="1"/>
</dbReference>
<feature type="compositionally biased region" description="Low complexity" evidence="2">
    <location>
        <begin position="87"/>
        <end position="106"/>
    </location>
</feature>
<feature type="compositionally biased region" description="Gly residues" evidence="2">
    <location>
        <begin position="356"/>
        <end position="368"/>
    </location>
</feature>
<dbReference type="PROSITE" id="PS50084">
    <property type="entry name" value="KH_TYPE_1"/>
    <property type="match status" value="1"/>
</dbReference>
<dbReference type="InterPro" id="IPR056149">
    <property type="entry name" value="PRP5/DDX46/KHDC4_KH"/>
</dbReference>
<dbReference type="InterPro" id="IPR055256">
    <property type="entry name" value="KH_1_KHDC4/BBP-like"/>
</dbReference>
<feature type="compositionally biased region" description="Polar residues" evidence="2">
    <location>
        <begin position="107"/>
        <end position="117"/>
    </location>
</feature>
<dbReference type="Gene3D" id="3.30.1370.10">
    <property type="entry name" value="K Homology domain, type 1"/>
    <property type="match status" value="2"/>
</dbReference>
<evidence type="ECO:0000313" key="4">
    <source>
        <dbReference type="EMBL" id="KAF4123813.1"/>
    </source>
</evidence>
<dbReference type="FunFam" id="3.30.1370.10:FF:000051">
    <property type="entry name" value="Putative kh domain-containing protein"/>
    <property type="match status" value="1"/>
</dbReference>
<protein>
    <recommendedName>
        <fullName evidence="3">K Homology domain-containing protein</fullName>
    </recommendedName>
</protein>
<feature type="compositionally biased region" description="Low complexity" evidence="2">
    <location>
        <begin position="459"/>
        <end position="468"/>
    </location>
</feature>
<evidence type="ECO:0000313" key="5">
    <source>
        <dbReference type="Proteomes" id="UP000749293"/>
    </source>
</evidence>
<dbReference type="InterPro" id="IPR036612">
    <property type="entry name" value="KH_dom_type_1_sf"/>
</dbReference>
<dbReference type="Proteomes" id="UP000749293">
    <property type="component" value="Unassembled WGS sequence"/>
</dbReference>
<evidence type="ECO:0000259" key="3">
    <source>
        <dbReference type="SMART" id="SM00322"/>
    </source>
</evidence>
<dbReference type="InterPro" id="IPR047889">
    <property type="entry name" value="KHDC4_KH-I_second"/>
</dbReference>
<dbReference type="AlphaFoldDB" id="A0A9P5D1E6"/>
<feature type="region of interest" description="Disordered" evidence="2">
    <location>
        <begin position="518"/>
        <end position="575"/>
    </location>
</feature>
<dbReference type="OrthoDB" id="397265at2759"/>
<comment type="caution">
    <text evidence="4">The sequence shown here is derived from an EMBL/GenBank/DDBJ whole genome shotgun (WGS) entry which is preliminary data.</text>
</comment>
<reference evidence="4" key="1">
    <citation type="submission" date="2020-03" db="EMBL/GenBank/DDBJ databases">
        <title>Site-based positive gene gene selection in Geosmithia morbida across the United States reveals a broad range of putative effectors and factors for local host and environmental adapation.</title>
        <authorList>
            <person name="Onufrak A."/>
            <person name="Murdoch R.W."/>
            <person name="Gazis R."/>
            <person name="Huff M."/>
            <person name="Staton M."/>
            <person name="Klingeman W."/>
            <person name="Hadziabdic D."/>
        </authorList>
    </citation>
    <scope>NUCLEOTIDE SEQUENCE</scope>
    <source>
        <strain evidence="4">1262</strain>
    </source>
</reference>
<keyword evidence="1" id="KW-0694">RNA-binding</keyword>
<feature type="region of interest" description="Disordered" evidence="2">
    <location>
        <begin position="712"/>
        <end position="746"/>
    </location>
</feature>
<feature type="region of interest" description="Disordered" evidence="2">
    <location>
        <begin position="819"/>
        <end position="841"/>
    </location>
</feature>
<feature type="compositionally biased region" description="Low complexity" evidence="2">
    <location>
        <begin position="518"/>
        <end position="533"/>
    </location>
</feature>
<dbReference type="InterPro" id="IPR055427">
    <property type="entry name" value="TRAPPC13_N"/>
</dbReference>
<evidence type="ECO:0000256" key="1">
    <source>
        <dbReference type="PROSITE-ProRule" id="PRU00117"/>
    </source>
</evidence>
<dbReference type="PANTHER" id="PTHR15744">
    <property type="entry name" value="BLOM7"/>
    <property type="match status" value="1"/>
</dbReference>
<dbReference type="RefSeq" id="XP_035322465.1">
    <property type="nucleotide sequence ID" value="XM_035467499.1"/>
</dbReference>
<feature type="region of interest" description="Disordered" evidence="2">
    <location>
        <begin position="413"/>
        <end position="468"/>
    </location>
</feature>
<dbReference type="GO" id="GO:0005634">
    <property type="term" value="C:nucleus"/>
    <property type="evidence" value="ECO:0007669"/>
    <property type="project" value="InterPro"/>
</dbReference>
<sequence>MDDSERRTKRSRFDQTEPEPKKSRFDRRSRSPPSRRSETRDRSPIPKDDSAEPKKPAVDAAAAAAAAAARINAQLQARKGIQHVDVPPIRSSSTTSPPTVKDSTPSGASNKSATPAPNLNGEMYVADGDYIQDIEVNDLRNRYLLTKGSTQKMIKDETGADVTTRGSFYPNKSMATAANPPLYLHVTSQNKDGLEQAVAKIQELIKQELPQLVDDRRLRRRDQPEPVERDEFGRRKWRVEKVQVDLEPIPGFNLRAQIVGHGGAYVKHIQQETGCRVQIKGRGSGYLEVATNKESDDDMHLSVTGPDERMIDKAKELCEDLVANVKEQYEEFKARPPRPHYGDRGGYGGERRYGGDRGGYGGDRGGYGGDRGGYGGDRGGYGGDRGGYGGDRGGYGDHRGGYGGHRGGGYGDRGGYNDHHGGRSSSHGGGGSYNDTNSYGRYGSEGVASSNSPAPPAPAAAAASPTHAAAAAATTTANATDYSAQYAQYYGGQDPYAPWGGYANYVALYQQYYGSQAQQGAPGQGAAAPGQSASPPPPPPSEAAPPPPPPPSSAPPPPPPSGPPPGAGGNTGEITHTGRATVVMSHKRYSHDSAKEPHSVSLKVLRLSRPSLVTQQPLQLPLSLSPASTTPSPASLAFSSDSSTNPAPFLLTPALNLPVSFGSAYVGETFSCTLCANNDVAVDDSTGRTIRDVHVEAEMKTPGVGRAHRLDLIGPDVGGDDDDDDDDDDKAKAKADPSTVPTKKKDLAAGETLQGVVSFDLKEEGNHVLAVTVSYYEVSETSGRTRTFRKLYQFICKPSLIVRTKVTALGGDLTTTATAAGRRDTEGPVGGGRSTKERKARRRRWALEAQLENCSDDTMQLDKVAMDVVDGGLLRCRGCNWDGDGEQTQGQERQRKPVLHPGEVEQVCFVVQESKAAAAAAAAAAEEGEDGDQIRPGPDGRFIFGVLGIGWRGEMGNRGFLTTGKLGTKVL</sequence>